<dbReference type="RefSeq" id="XP_005712193.1">
    <property type="nucleotide sequence ID" value="XM_005712136.1"/>
</dbReference>
<dbReference type="AlphaFoldDB" id="R7Q3U3"/>
<proteinExistence type="predicted"/>
<evidence type="ECO:0000313" key="2">
    <source>
        <dbReference type="Proteomes" id="UP000012073"/>
    </source>
</evidence>
<dbReference type="KEGG" id="ccp:CHC_T00001491001"/>
<reference evidence="2" key="1">
    <citation type="journal article" date="2013" name="Proc. Natl. Acad. Sci. U.S.A.">
        <title>Genome structure and metabolic features in the red seaweed Chondrus crispus shed light on evolution of the Archaeplastida.</title>
        <authorList>
            <person name="Collen J."/>
            <person name="Porcel B."/>
            <person name="Carre W."/>
            <person name="Ball S.G."/>
            <person name="Chaparro C."/>
            <person name="Tonon T."/>
            <person name="Barbeyron T."/>
            <person name="Michel G."/>
            <person name="Noel B."/>
            <person name="Valentin K."/>
            <person name="Elias M."/>
            <person name="Artiguenave F."/>
            <person name="Arun A."/>
            <person name="Aury J.M."/>
            <person name="Barbosa-Neto J.F."/>
            <person name="Bothwell J.H."/>
            <person name="Bouget F.Y."/>
            <person name="Brillet L."/>
            <person name="Cabello-Hurtado F."/>
            <person name="Capella-Gutierrez S."/>
            <person name="Charrier B."/>
            <person name="Cladiere L."/>
            <person name="Cock J.M."/>
            <person name="Coelho S.M."/>
            <person name="Colleoni C."/>
            <person name="Czjzek M."/>
            <person name="Da Silva C."/>
            <person name="Delage L."/>
            <person name="Denoeud F."/>
            <person name="Deschamps P."/>
            <person name="Dittami S.M."/>
            <person name="Gabaldon T."/>
            <person name="Gachon C.M."/>
            <person name="Groisillier A."/>
            <person name="Herve C."/>
            <person name="Jabbari K."/>
            <person name="Katinka M."/>
            <person name="Kloareg B."/>
            <person name="Kowalczyk N."/>
            <person name="Labadie K."/>
            <person name="Leblanc C."/>
            <person name="Lopez P.J."/>
            <person name="McLachlan D.H."/>
            <person name="Meslet-Cladiere L."/>
            <person name="Moustafa A."/>
            <person name="Nehr Z."/>
            <person name="Nyvall Collen P."/>
            <person name="Panaud O."/>
            <person name="Partensky F."/>
            <person name="Poulain J."/>
            <person name="Rensing S.A."/>
            <person name="Rousvoal S."/>
            <person name="Samson G."/>
            <person name="Symeonidi A."/>
            <person name="Weissenbach J."/>
            <person name="Zambounis A."/>
            <person name="Wincker P."/>
            <person name="Boyen C."/>
        </authorList>
    </citation>
    <scope>NUCLEOTIDE SEQUENCE [LARGE SCALE GENOMIC DNA]</scope>
    <source>
        <strain evidence="2">cv. Stackhouse</strain>
    </source>
</reference>
<sequence length="27" mass="2738">MSWWPENARALAGNDGGVLGASGNCFG</sequence>
<dbReference type="EMBL" id="HG001512">
    <property type="protein sequence ID" value="CDF32528.1"/>
    <property type="molecule type" value="Genomic_DNA"/>
</dbReference>
<accession>R7Q3U3</accession>
<keyword evidence="2" id="KW-1185">Reference proteome</keyword>
<organism evidence="1 2">
    <name type="scientific">Chondrus crispus</name>
    <name type="common">Carrageen Irish moss</name>
    <name type="synonym">Polymorpha crispa</name>
    <dbReference type="NCBI Taxonomy" id="2769"/>
    <lineage>
        <taxon>Eukaryota</taxon>
        <taxon>Rhodophyta</taxon>
        <taxon>Florideophyceae</taxon>
        <taxon>Rhodymeniophycidae</taxon>
        <taxon>Gigartinales</taxon>
        <taxon>Gigartinaceae</taxon>
        <taxon>Chondrus</taxon>
    </lineage>
</organism>
<protein>
    <submittedName>
        <fullName evidence="1">Uncharacterized protein</fullName>
    </submittedName>
</protein>
<name>R7Q3U3_CHOCR</name>
<dbReference type="Gramene" id="CDF32528">
    <property type="protein sequence ID" value="CDF32528"/>
    <property type="gene ID" value="CHC_T00001491001"/>
</dbReference>
<evidence type="ECO:0000313" key="1">
    <source>
        <dbReference type="EMBL" id="CDF32528.1"/>
    </source>
</evidence>
<dbReference type="Proteomes" id="UP000012073">
    <property type="component" value="Unassembled WGS sequence"/>
</dbReference>
<dbReference type="GeneID" id="17319903"/>
<gene>
    <name evidence="1" type="ORF">CHC_T00001491001</name>
</gene>